<proteinExistence type="predicted"/>
<gene>
    <name evidence="2" type="ORF">PDE_09348</name>
</gene>
<accession>S7ZVG4</accession>
<dbReference type="AlphaFoldDB" id="S7ZVG4"/>
<sequence length="46" mass="5278">MNHQRTIHPQSSKCTPRRMISSPPTSTPSQKSNQEKIEETNRTETP</sequence>
<feature type="region of interest" description="Disordered" evidence="1">
    <location>
        <begin position="1"/>
        <end position="46"/>
    </location>
</feature>
<evidence type="ECO:0000313" key="3">
    <source>
        <dbReference type="Proteomes" id="UP000019376"/>
    </source>
</evidence>
<evidence type="ECO:0000256" key="1">
    <source>
        <dbReference type="SAM" id="MobiDB-lite"/>
    </source>
</evidence>
<dbReference type="EMBL" id="KB644415">
    <property type="protein sequence ID" value="EPS34384.1"/>
    <property type="molecule type" value="Genomic_DNA"/>
</dbReference>
<keyword evidence="3" id="KW-1185">Reference proteome</keyword>
<protein>
    <submittedName>
        <fullName evidence="2">Uncharacterized protein</fullName>
    </submittedName>
</protein>
<name>S7ZVG4_PENO1</name>
<feature type="compositionally biased region" description="Basic and acidic residues" evidence="1">
    <location>
        <begin position="33"/>
        <end position="46"/>
    </location>
</feature>
<dbReference type="HOGENOM" id="CLU_3191529_0_0_1"/>
<evidence type="ECO:0000313" key="2">
    <source>
        <dbReference type="EMBL" id="EPS34384.1"/>
    </source>
</evidence>
<dbReference type="Proteomes" id="UP000019376">
    <property type="component" value="Unassembled WGS sequence"/>
</dbReference>
<feature type="compositionally biased region" description="Polar residues" evidence="1">
    <location>
        <begin position="1"/>
        <end position="14"/>
    </location>
</feature>
<reference evidence="2 3" key="1">
    <citation type="journal article" date="2013" name="PLoS ONE">
        <title>Genomic and secretomic analyses reveal unique features of the lignocellulolytic enzyme system of Penicillium decumbens.</title>
        <authorList>
            <person name="Liu G."/>
            <person name="Zhang L."/>
            <person name="Wei X."/>
            <person name="Zou G."/>
            <person name="Qin Y."/>
            <person name="Ma L."/>
            <person name="Li J."/>
            <person name="Zheng H."/>
            <person name="Wang S."/>
            <person name="Wang C."/>
            <person name="Xun L."/>
            <person name="Zhao G.-P."/>
            <person name="Zhou Z."/>
            <person name="Qu Y."/>
        </authorList>
    </citation>
    <scope>NUCLEOTIDE SEQUENCE [LARGE SCALE GENOMIC DNA]</scope>
    <source>
        <strain evidence="3">114-2 / CGMCC 5302</strain>
    </source>
</reference>
<organism evidence="2 3">
    <name type="scientific">Penicillium oxalicum (strain 114-2 / CGMCC 5302)</name>
    <name type="common">Penicillium decumbens</name>
    <dbReference type="NCBI Taxonomy" id="933388"/>
    <lineage>
        <taxon>Eukaryota</taxon>
        <taxon>Fungi</taxon>
        <taxon>Dikarya</taxon>
        <taxon>Ascomycota</taxon>
        <taxon>Pezizomycotina</taxon>
        <taxon>Eurotiomycetes</taxon>
        <taxon>Eurotiomycetidae</taxon>
        <taxon>Eurotiales</taxon>
        <taxon>Aspergillaceae</taxon>
        <taxon>Penicillium</taxon>
    </lineage>
</organism>